<dbReference type="InterPro" id="IPR029052">
    <property type="entry name" value="Metallo-depent_PP-like"/>
</dbReference>
<comment type="caution">
    <text evidence="2">The sequence shown here is derived from an EMBL/GenBank/DDBJ whole genome shotgun (WGS) entry which is preliminary data.</text>
</comment>
<keyword evidence="3" id="KW-1185">Reference proteome</keyword>
<protein>
    <submittedName>
        <fullName evidence="2">Uncharacterized protein</fullName>
    </submittedName>
</protein>
<dbReference type="EMBL" id="CM029043">
    <property type="protein sequence ID" value="KAG2609901.1"/>
    <property type="molecule type" value="Genomic_DNA"/>
</dbReference>
<name>A0A8T0TDW2_PANVG</name>
<evidence type="ECO:0000313" key="2">
    <source>
        <dbReference type="EMBL" id="KAG2609901.1"/>
    </source>
</evidence>
<accession>A0A8T0TDW2</accession>
<evidence type="ECO:0000313" key="3">
    <source>
        <dbReference type="Proteomes" id="UP000823388"/>
    </source>
</evidence>
<dbReference type="Proteomes" id="UP000823388">
    <property type="component" value="Chromosome 4K"/>
</dbReference>
<gene>
    <name evidence="2" type="ORF">PVAP13_4KG075600</name>
</gene>
<proteinExistence type="predicted"/>
<dbReference type="AlphaFoldDB" id="A0A8T0TDW2"/>
<sequence>MEEPAAATAMEEEEPAAAERRRQLPWRGTVAVQAALCLALYVAFSLGEPQLFPRGGGVDALGRGVRGGGVAFLSVAGGSRAPAEQAKLLRQMEAIAKVYEVKFVLDVARSGENDPLWQTGSMYFQDLNIPWYSTTSSHGRILSNFVKKVNMSYDQVLDIIGLDTGALQPLICQNFYKEPLQDGKISTSYREQTKWLERSLALTSGNWKIVVGYNPLVVCNEAEAPEIMKFYTPFQRIFTKYEVNAYVSTGGLCGYFHRDNSILYIGHPSPGGDQIGVDGFFLHRVKPLEMESMLISVQGEVIQRSVVHQRGTGAM</sequence>
<organism evidence="2 3">
    <name type="scientific">Panicum virgatum</name>
    <name type="common">Blackwell switchgrass</name>
    <dbReference type="NCBI Taxonomy" id="38727"/>
    <lineage>
        <taxon>Eukaryota</taxon>
        <taxon>Viridiplantae</taxon>
        <taxon>Streptophyta</taxon>
        <taxon>Embryophyta</taxon>
        <taxon>Tracheophyta</taxon>
        <taxon>Spermatophyta</taxon>
        <taxon>Magnoliopsida</taxon>
        <taxon>Liliopsida</taxon>
        <taxon>Poales</taxon>
        <taxon>Poaceae</taxon>
        <taxon>PACMAD clade</taxon>
        <taxon>Panicoideae</taxon>
        <taxon>Panicodae</taxon>
        <taxon>Paniceae</taxon>
        <taxon>Panicinae</taxon>
        <taxon>Panicum</taxon>
        <taxon>Panicum sect. Hiantes</taxon>
    </lineage>
</organism>
<reference evidence="2 3" key="1">
    <citation type="submission" date="2020-05" db="EMBL/GenBank/DDBJ databases">
        <title>WGS assembly of Panicum virgatum.</title>
        <authorList>
            <person name="Lovell J.T."/>
            <person name="Jenkins J."/>
            <person name="Shu S."/>
            <person name="Juenger T.E."/>
            <person name="Schmutz J."/>
        </authorList>
    </citation>
    <scope>NUCLEOTIDE SEQUENCE [LARGE SCALE GENOMIC DNA]</scope>
    <source>
        <strain evidence="3">cv. AP13</strain>
    </source>
</reference>
<dbReference type="SUPFAM" id="SSF56300">
    <property type="entry name" value="Metallo-dependent phosphatases"/>
    <property type="match status" value="1"/>
</dbReference>
<dbReference type="Gene3D" id="3.60.21.10">
    <property type="match status" value="1"/>
</dbReference>
<evidence type="ECO:0000256" key="1">
    <source>
        <dbReference type="SAM" id="MobiDB-lite"/>
    </source>
</evidence>
<feature type="region of interest" description="Disordered" evidence="1">
    <location>
        <begin position="1"/>
        <end position="21"/>
    </location>
</feature>